<protein>
    <submittedName>
        <fullName evidence="3">Uncharacterized protein</fullName>
    </submittedName>
</protein>
<evidence type="ECO:0000313" key="3">
    <source>
        <dbReference type="EMBL" id="CAK0779059.1"/>
    </source>
</evidence>
<sequence length="284" mass="29266">MAFRKLVSQLPNFVANGSIPRGTRVRSFASEGAASPVYVVFGAGGAVGSDLVGRLAKQQGAKIVASDVDQGDLESLGSSAEIMPANTEDEAAVKSILDKAAEKFGKVDGVACCVGSSLIKPAHLTHAQEFHDAIAKNTYSAFNILKASVGPMMKSGGGSIVFNGSAIAHKGYANHDVMAAAKGAIAGMTLSAASTYSPHNIRVNMVVPGLTEAKMTKRLAESEEARDASERMIALGRLGGAHDVARALEFLLHPDSSYITGTFLHVDGGLGNIAPAEAGDSKQA</sequence>
<dbReference type="EMBL" id="CAUYUE010000005">
    <property type="protein sequence ID" value="CAK0779059.1"/>
    <property type="molecule type" value="Genomic_DNA"/>
</dbReference>
<dbReference type="Gene3D" id="3.40.50.720">
    <property type="entry name" value="NAD(P)-binding Rossmann-like Domain"/>
    <property type="match status" value="1"/>
</dbReference>
<keyword evidence="4" id="KW-1185">Reference proteome</keyword>
<evidence type="ECO:0000256" key="1">
    <source>
        <dbReference type="ARBA" id="ARBA00006484"/>
    </source>
</evidence>
<dbReference type="PANTHER" id="PTHR43477">
    <property type="entry name" value="DIHYDROANTICAPSIN 7-DEHYDROGENASE"/>
    <property type="match status" value="1"/>
</dbReference>
<dbReference type="PANTHER" id="PTHR43477:SF1">
    <property type="entry name" value="DIHYDROANTICAPSIN 7-DEHYDROGENASE"/>
    <property type="match status" value="1"/>
</dbReference>
<dbReference type="GO" id="GO:0016491">
    <property type="term" value="F:oxidoreductase activity"/>
    <property type="evidence" value="ECO:0007669"/>
    <property type="project" value="UniProtKB-KW"/>
</dbReference>
<comment type="similarity">
    <text evidence="1">Belongs to the short-chain dehydrogenases/reductases (SDR) family.</text>
</comment>
<dbReference type="InterPro" id="IPR002347">
    <property type="entry name" value="SDR_fam"/>
</dbReference>
<accession>A0AAV1I6Q1</accession>
<dbReference type="AlphaFoldDB" id="A0AAV1I6Q1"/>
<reference evidence="3 4" key="1">
    <citation type="submission" date="2023-10" db="EMBL/GenBank/DDBJ databases">
        <authorList>
            <person name="Maclean D."/>
            <person name="Macfadyen A."/>
        </authorList>
    </citation>
    <scope>NUCLEOTIDE SEQUENCE [LARGE SCALE GENOMIC DNA]</scope>
</reference>
<proteinExistence type="inferred from homology"/>
<gene>
    <name evidence="3" type="ORF">CVIRNUC_004688</name>
</gene>
<name>A0AAV1I6Q1_9CHLO</name>
<dbReference type="PRINTS" id="PR00081">
    <property type="entry name" value="GDHRDH"/>
</dbReference>
<evidence type="ECO:0000256" key="2">
    <source>
        <dbReference type="ARBA" id="ARBA00023002"/>
    </source>
</evidence>
<dbReference type="SUPFAM" id="SSF51735">
    <property type="entry name" value="NAD(P)-binding Rossmann-fold domains"/>
    <property type="match status" value="1"/>
</dbReference>
<dbReference type="Pfam" id="PF13561">
    <property type="entry name" value="adh_short_C2"/>
    <property type="match status" value="1"/>
</dbReference>
<dbReference type="Proteomes" id="UP001314263">
    <property type="component" value="Unassembled WGS sequence"/>
</dbReference>
<dbReference type="InterPro" id="IPR051122">
    <property type="entry name" value="SDR_DHRS6-like"/>
</dbReference>
<keyword evidence="2" id="KW-0560">Oxidoreductase</keyword>
<evidence type="ECO:0000313" key="4">
    <source>
        <dbReference type="Proteomes" id="UP001314263"/>
    </source>
</evidence>
<dbReference type="InterPro" id="IPR036291">
    <property type="entry name" value="NAD(P)-bd_dom_sf"/>
</dbReference>
<organism evidence="3 4">
    <name type="scientific">Coccomyxa viridis</name>
    <dbReference type="NCBI Taxonomy" id="1274662"/>
    <lineage>
        <taxon>Eukaryota</taxon>
        <taxon>Viridiplantae</taxon>
        <taxon>Chlorophyta</taxon>
        <taxon>core chlorophytes</taxon>
        <taxon>Trebouxiophyceae</taxon>
        <taxon>Trebouxiophyceae incertae sedis</taxon>
        <taxon>Coccomyxaceae</taxon>
        <taxon>Coccomyxa</taxon>
    </lineage>
</organism>
<comment type="caution">
    <text evidence="3">The sequence shown here is derived from an EMBL/GenBank/DDBJ whole genome shotgun (WGS) entry which is preliminary data.</text>
</comment>